<evidence type="ECO:0000313" key="2">
    <source>
        <dbReference type="Proteomes" id="UP000070376"/>
    </source>
</evidence>
<dbReference type="EMBL" id="LRPN01000026">
    <property type="protein sequence ID" value="KWZ84804.1"/>
    <property type="molecule type" value="Genomic_DNA"/>
</dbReference>
<accession>A0A133KYR9</accession>
<protein>
    <submittedName>
        <fullName evidence="1">Uncharacterized protein</fullName>
    </submittedName>
</protein>
<organism evidence="1 2">
    <name type="scientific">Heyndrickxia coagulans</name>
    <name type="common">Weizmannia coagulans</name>
    <dbReference type="NCBI Taxonomy" id="1398"/>
    <lineage>
        <taxon>Bacteria</taxon>
        <taxon>Bacillati</taxon>
        <taxon>Bacillota</taxon>
        <taxon>Bacilli</taxon>
        <taxon>Bacillales</taxon>
        <taxon>Bacillaceae</taxon>
        <taxon>Heyndrickxia</taxon>
    </lineage>
</organism>
<dbReference type="AlphaFoldDB" id="A0A133KYR9"/>
<evidence type="ECO:0000313" key="1">
    <source>
        <dbReference type="EMBL" id="KWZ84804.1"/>
    </source>
</evidence>
<comment type="caution">
    <text evidence="1">The sequence shown here is derived from an EMBL/GenBank/DDBJ whole genome shotgun (WGS) entry which is preliminary data.</text>
</comment>
<name>A0A133KYR9_HEYCO</name>
<reference evidence="2" key="1">
    <citation type="submission" date="2016-01" db="EMBL/GenBank/DDBJ databases">
        <authorList>
            <person name="Mitreva M."/>
            <person name="Pepin K.H."/>
            <person name="Mihindukulasuriya K.A."/>
            <person name="Fulton R."/>
            <person name="Fronick C."/>
            <person name="O'Laughlin M."/>
            <person name="Miner T."/>
            <person name="Herter B."/>
            <person name="Rosa B.A."/>
            <person name="Cordes M."/>
            <person name="Tomlinson C."/>
            <person name="Wollam A."/>
            <person name="Palsikar V.B."/>
            <person name="Mardis E.R."/>
            <person name="Wilson R.K."/>
        </authorList>
    </citation>
    <scope>NUCLEOTIDE SEQUENCE [LARGE SCALE GENOMIC DNA]</scope>
    <source>
        <strain evidence="2">GED7749B</strain>
    </source>
</reference>
<gene>
    <name evidence="1" type="ORF">HMPREF3213_00722</name>
</gene>
<dbReference type="PATRIC" id="fig|1398.22.peg.723"/>
<dbReference type="Proteomes" id="UP000070376">
    <property type="component" value="Unassembled WGS sequence"/>
</dbReference>
<sequence length="108" mass="11974">MIRPAGSRESAPMAVAWPVRMGRASGLVGRTFPGAGKGSLRIKWEGLFCGQEKAIFDSEAGIPRQKKQEAYFLAKSLIHRKISVTIKEQMFLVRHVSGYGATELIKRK</sequence>
<proteinExistence type="predicted"/>